<dbReference type="CDD" id="cd02511">
    <property type="entry name" value="Beta4Glucosyltransferase"/>
    <property type="match status" value="1"/>
</dbReference>
<name>A0A3D9CR48_9FLAO</name>
<dbReference type="RefSeq" id="WP_116036455.1">
    <property type="nucleotide sequence ID" value="NZ_JBHLVV010000139.1"/>
</dbReference>
<dbReference type="Pfam" id="PF00535">
    <property type="entry name" value="Glycos_transf_2"/>
    <property type="match status" value="1"/>
</dbReference>
<dbReference type="SUPFAM" id="SSF53448">
    <property type="entry name" value="Nucleotide-diphospho-sugar transferases"/>
    <property type="match status" value="1"/>
</dbReference>
<dbReference type="PANTHER" id="PTHR43630:SF2">
    <property type="entry name" value="GLYCOSYLTRANSFERASE"/>
    <property type="match status" value="1"/>
</dbReference>
<dbReference type="OrthoDB" id="9815923at2"/>
<sequence length="299" mass="34966">MLDISVVILTYNEELHIRRCIENVKNFASHIYVVDSFSTDKTVSIAESLGAKVIQNKWPGNQAMQFNWGLKNLPISTRWVLRLDADEYLTEELKQELLQKLPSVDASISGIVLPREQNCLGAWVHPLKLLRIFEFGKGECEQRWMDEHILLTSGETIEMTNKFLDHNLNSFGWWIDKHNGYSIREAIDLLDIELHLFDKADKLQNIGKDAVAKREKKLKYAKSPLFLRSFLYFVYRYIFKRGFLKGKEVFVWDFFQGLWYRTLVDTKIFEIKKACGNDKTKILAFIKEKYGINAEIVND</sequence>
<keyword evidence="3" id="KW-0808">Transferase</keyword>
<reference evidence="3 4" key="1">
    <citation type="journal article" date="2006" name="Int. J. Syst. Evol. Microbiol.">
        <title>Chryseobacterium hispanicum sp. nov., isolated from the drinking water distribution system of Sevilla, Spain.</title>
        <authorList>
            <person name="Gallego V."/>
            <person name="Garcia M.T."/>
            <person name="Ventosa A."/>
        </authorList>
    </citation>
    <scope>NUCLEOTIDE SEQUENCE [LARGE SCALE GENOMIC DNA]</scope>
    <source>
        <strain evidence="3 4">KCTC 22104</strain>
    </source>
</reference>
<organism evidence="3 4">
    <name type="scientific">Epilithonimonas hispanica</name>
    <dbReference type="NCBI Taxonomy" id="358687"/>
    <lineage>
        <taxon>Bacteria</taxon>
        <taxon>Pseudomonadati</taxon>
        <taxon>Bacteroidota</taxon>
        <taxon>Flavobacteriia</taxon>
        <taxon>Flavobacteriales</taxon>
        <taxon>Weeksellaceae</taxon>
        <taxon>Chryseobacterium group</taxon>
        <taxon>Epilithonimonas</taxon>
    </lineage>
</organism>
<keyword evidence="4" id="KW-1185">Reference proteome</keyword>
<comment type="similarity">
    <text evidence="1">Belongs to the glycosyltransferase 2 family. WaaE/KdtX subfamily.</text>
</comment>
<dbReference type="EMBL" id="QNUG01000038">
    <property type="protein sequence ID" value="REC68108.1"/>
    <property type="molecule type" value="Genomic_DNA"/>
</dbReference>
<feature type="domain" description="Glycosyltransferase 2-like" evidence="2">
    <location>
        <begin position="5"/>
        <end position="128"/>
    </location>
</feature>
<gene>
    <name evidence="3" type="ORF">DRF58_14515</name>
</gene>
<accession>A0A3D9CR48</accession>
<dbReference type="PANTHER" id="PTHR43630">
    <property type="entry name" value="POLY-BETA-1,6-N-ACETYL-D-GLUCOSAMINE SYNTHASE"/>
    <property type="match status" value="1"/>
</dbReference>
<dbReference type="InterPro" id="IPR001173">
    <property type="entry name" value="Glyco_trans_2-like"/>
</dbReference>
<dbReference type="AlphaFoldDB" id="A0A3D9CR48"/>
<evidence type="ECO:0000313" key="4">
    <source>
        <dbReference type="Proteomes" id="UP000256326"/>
    </source>
</evidence>
<protein>
    <submittedName>
        <fullName evidence="3">Glycosyltransferase family 2 protein</fullName>
    </submittedName>
</protein>
<dbReference type="Gene3D" id="3.90.550.10">
    <property type="entry name" value="Spore Coat Polysaccharide Biosynthesis Protein SpsA, Chain A"/>
    <property type="match status" value="1"/>
</dbReference>
<proteinExistence type="inferred from homology"/>
<dbReference type="Proteomes" id="UP000256326">
    <property type="component" value="Unassembled WGS sequence"/>
</dbReference>
<comment type="caution">
    <text evidence="3">The sequence shown here is derived from an EMBL/GenBank/DDBJ whole genome shotgun (WGS) entry which is preliminary data.</text>
</comment>
<evidence type="ECO:0000256" key="1">
    <source>
        <dbReference type="ARBA" id="ARBA00038494"/>
    </source>
</evidence>
<dbReference type="GO" id="GO:0016740">
    <property type="term" value="F:transferase activity"/>
    <property type="evidence" value="ECO:0007669"/>
    <property type="project" value="UniProtKB-KW"/>
</dbReference>
<evidence type="ECO:0000259" key="2">
    <source>
        <dbReference type="Pfam" id="PF00535"/>
    </source>
</evidence>
<dbReference type="InterPro" id="IPR029044">
    <property type="entry name" value="Nucleotide-diphossugar_trans"/>
</dbReference>
<evidence type="ECO:0000313" key="3">
    <source>
        <dbReference type="EMBL" id="REC68108.1"/>
    </source>
</evidence>